<comment type="caution">
    <text evidence="4">The sequence shown here is derived from an EMBL/GenBank/DDBJ whole genome shotgun (WGS) entry which is preliminary data.</text>
</comment>
<feature type="domain" description="HTH deoR-type" evidence="3">
    <location>
        <begin position="6"/>
        <end position="59"/>
    </location>
</feature>
<dbReference type="PANTHER" id="PTHR34580:SF3">
    <property type="entry name" value="PROTEIN PAFB"/>
    <property type="match status" value="1"/>
</dbReference>
<accession>A0A6L9UEQ8</accession>
<dbReference type="InterPro" id="IPR051534">
    <property type="entry name" value="CBASS_pafABC_assoc_protein"/>
</dbReference>
<dbReference type="Pfam" id="PF08279">
    <property type="entry name" value="HTH_11"/>
    <property type="match status" value="1"/>
</dbReference>
<keyword evidence="1" id="KW-0805">Transcription regulation</keyword>
<evidence type="ECO:0000313" key="4">
    <source>
        <dbReference type="EMBL" id="NEI72500.1"/>
    </source>
</evidence>
<sequence>MTRTERLLTLLQALRKKRTPVTALTLANEFEVSERTIYRDIQTLIAQGAMISGEGGVGYILRDDFFLPPLAFDREEASAIMLGLRFVLCRGDPLQIAAAESARGKLTAAAPERFTATDEISSPLLVGPLNSVRIQALTAVRDCLKTECKLAIEYIDADGSRSRRTTWPVAIGWFDHCEMLAAWCESRSAFRHFRVDRLIAVQKIDERPPISRSRLIARYKEVEQGIAL</sequence>
<protein>
    <submittedName>
        <fullName evidence="4">HTH domain-containing protein</fullName>
    </submittedName>
</protein>
<dbReference type="PROSITE" id="PS52050">
    <property type="entry name" value="WYL"/>
    <property type="match status" value="1"/>
</dbReference>
<dbReference type="EMBL" id="WUEY01000012">
    <property type="protein sequence ID" value="NEI72500.1"/>
    <property type="molecule type" value="Genomic_DNA"/>
</dbReference>
<dbReference type="Gene3D" id="1.10.10.10">
    <property type="entry name" value="Winged helix-like DNA-binding domain superfamily/Winged helix DNA-binding domain"/>
    <property type="match status" value="1"/>
</dbReference>
<dbReference type="InterPro" id="IPR001034">
    <property type="entry name" value="DeoR_HTH"/>
</dbReference>
<dbReference type="RefSeq" id="WP_163989979.1">
    <property type="nucleotide sequence ID" value="NZ_WUEY01000012.1"/>
</dbReference>
<dbReference type="AlphaFoldDB" id="A0A6L9UEQ8"/>
<evidence type="ECO:0000313" key="5">
    <source>
        <dbReference type="Proteomes" id="UP000483035"/>
    </source>
</evidence>
<dbReference type="GO" id="GO:0003700">
    <property type="term" value="F:DNA-binding transcription factor activity"/>
    <property type="evidence" value="ECO:0007669"/>
    <property type="project" value="InterPro"/>
</dbReference>
<evidence type="ECO:0000259" key="3">
    <source>
        <dbReference type="SMART" id="SM00420"/>
    </source>
</evidence>
<dbReference type="SMART" id="SM00420">
    <property type="entry name" value="HTH_DEOR"/>
    <property type="match status" value="1"/>
</dbReference>
<dbReference type="InterPro" id="IPR036388">
    <property type="entry name" value="WH-like_DNA-bd_sf"/>
</dbReference>
<dbReference type="InterPro" id="IPR036390">
    <property type="entry name" value="WH_DNA-bd_sf"/>
</dbReference>
<dbReference type="PANTHER" id="PTHR34580">
    <property type="match status" value="1"/>
</dbReference>
<dbReference type="InterPro" id="IPR013196">
    <property type="entry name" value="HTH_11"/>
</dbReference>
<dbReference type="Pfam" id="PF13280">
    <property type="entry name" value="WYL"/>
    <property type="match status" value="1"/>
</dbReference>
<evidence type="ECO:0000256" key="2">
    <source>
        <dbReference type="ARBA" id="ARBA00023163"/>
    </source>
</evidence>
<proteinExistence type="predicted"/>
<keyword evidence="2" id="KW-0804">Transcription</keyword>
<dbReference type="SUPFAM" id="SSF46785">
    <property type="entry name" value="Winged helix' DNA-binding domain"/>
    <property type="match status" value="1"/>
</dbReference>
<reference evidence="4 5" key="1">
    <citation type="submission" date="2019-12" db="EMBL/GenBank/DDBJ databases">
        <title>Rhizobium genotypes associated with high levels of biological nitrogen fixation by grain legumes in a temperate-maritime cropping system.</title>
        <authorList>
            <person name="Maluk M."/>
            <person name="Francesc Ferrando Molina F."/>
            <person name="Lopez Del Egido L."/>
            <person name="Lafos M."/>
            <person name="Langarica-Fuentes A."/>
            <person name="Gebre Yohannes G."/>
            <person name="Young M.W."/>
            <person name="Martin P."/>
            <person name="Gantlett R."/>
            <person name="Kenicer G."/>
            <person name="Hawes C."/>
            <person name="Begg G.S."/>
            <person name="Quilliam R.S."/>
            <person name="Squire G.R."/>
            <person name="Poole P.S."/>
            <person name="Young P.W."/>
            <person name="Iannetta P.M."/>
            <person name="James E.K."/>
        </authorList>
    </citation>
    <scope>NUCLEOTIDE SEQUENCE [LARGE SCALE GENOMIC DNA]</scope>
    <source>
        <strain evidence="4 5">JHI1118</strain>
    </source>
</reference>
<dbReference type="Proteomes" id="UP000483035">
    <property type="component" value="Unassembled WGS sequence"/>
</dbReference>
<name>A0A6L9UEQ8_9HYPH</name>
<evidence type="ECO:0000256" key="1">
    <source>
        <dbReference type="ARBA" id="ARBA00023015"/>
    </source>
</evidence>
<organism evidence="4 5">
    <name type="scientific">Rhizobium lusitanum</name>
    <dbReference type="NCBI Taxonomy" id="293958"/>
    <lineage>
        <taxon>Bacteria</taxon>
        <taxon>Pseudomonadati</taxon>
        <taxon>Pseudomonadota</taxon>
        <taxon>Alphaproteobacteria</taxon>
        <taxon>Hyphomicrobiales</taxon>
        <taxon>Rhizobiaceae</taxon>
        <taxon>Rhizobium/Agrobacterium group</taxon>
        <taxon>Rhizobium</taxon>
    </lineage>
</organism>
<gene>
    <name evidence="4" type="ORF">GR212_23295</name>
</gene>
<dbReference type="InterPro" id="IPR026881">
    <property type="entry name" value="WYL_dom"/>
</dbReference>